<dbReference type="Proteomes" id="UP001301769">
    <property type="component" value="Unassembled WGS sequence"/>
</dbReference>
<dbReference type="Pfam" id="PF01757">
    <property type="entry name" value="Acyl_transf_3"/>
    <property type="match status" value="1"/>
</dbReference>
<feature type="transmembrane region" description="Helical" evidence="1">
    <location>
        <begin position="580"/>
        <end position="600"/>
    </location>
</feature>
<feature type="transmembrane region" description="Helical" evidence="1">
    <location>
        <begin position="385"/>
        <end position="403"/>
    </location>
</feature>
<protein>
    <recommendedName>
        <fullName evidence="2">Acyltransferase 3 domain-containing protein</fullName>
    </recommendedName>
</protein>
<dbReference type="GO" id="GO:0016747">
    <property type="term" value="F:acyltransferase activity, transferring groups other than amino-acyl groups"/>
    <property type="evidence" value="ECO:0007669"/>
    <property type="project" value="InterPro"/>
</dbReference>
<feature type="transmembrane region" description="Helical" evidence="1">
    <location>
        <begin position="327"/>
        <end position="343"/>
    </location>
</feature>
<reference evidence="3" key="1">
    <citation type="journal article" date="2023" name="Mol. Phylogenet. Evol.">
        <title>Genome-scale phylogeny and comparative genomics of the fungal order Sordariales.</title>
        <authorList>
            <person name="Hensen N."/>
            <person name="Bonometti L."/>
            <person name="Westerberg I."/>
            <person name="Brannstrom I.O."/>
            <person name="Guillou S."/>
            <person name="Cros-Aarteil S."/>
            <person name="Calhoun S."/>
            <person name="Haridas S."/>
            <person name="Kuo A."/>
            <person name="Mondo S."/>
            <person name="Pangilinan J."/>
            <person name="Riley R."/>
            <person name="LaButti K."/>
            <person name="Andreopoulos B."/>
            <person name="Lipzen A."/>
            <person name="Chen C."/>
            <person name="Yan M."/>
            <person name="Daum C."/>
            <person name="Ng V."/>
            <person name="Clum A."/>
            <person name="Steindorff A."/>
            <person name="Ohm R.A."/>
            <person name="Martin F."/>
            <person name="Silar P."/>
            <person name="Natvig D.O."/>
            <person name="Lalanne C."/>
            <person name="Gautier V."/>
            <person name="Ament-Velasquez S.L."/>
            <person name="Kruys A."/>
            <person name="Hutchinson M.I."/>
            <person name="Powell A.J."/>
            <person name="Barry K."/>
            <person name="Miller A.N."/>
            <person name="Grigoriev I.V."/>
            <person name="Debuchy R."/>
            <person name="Gladieux P."/>
            <person name="Hiltunen Thoren M."/>
            <person name="Johannesson H."/>
        </authorList>
    </citation>
    <scope>NUCLEOTIDE SEQUENCE</scope>
    <source>
        <strain evidence="3">PSN293</strain>
    </source>
</reference>
<evidence type="ECO:0000313" key="3">
    <source>
        <dbReference type="EMBL" id="KAK4217578.1"/>
    </source>
</evidence>
<dbReference type="InterPro" id="IPR050879">
    <property type="entry name" value="Acyltransferase_3"/>
</dbReference>
<evidence type="ECO:0000313" key="4">
    <source>
        <dbReference type="Proteomes" id="UP001301769"/>
    </source>
</evidence>
<feature type="domain" description="Acyltransferase 3" evidence="2">
    <location>
        <begin position="117"/>
        <end position="534"/>
    </location>
</feature>
<keyword evidence="1" id="KW-0472">Membrane</keyword>
<feature type="transmembrane region" description="Helical" evidence="1">
    <location>
        <begin position="121"/>
        <end position="140"/>
    </location>
</feature>
<sequence length="624" mass="70065">MPRFLSILGRAGSGYLPLTNRTPSPSSDSSDGIESEKTLATWGRRWSSVRQFTSISGILSLLLLLLATVLRFLLPSFAPPLFRRLQSLLSLSRSTTSTVGTLSSSNKTQPRRLSPTAYLDGLRGMAALVVYLFHFSYLWFPQLGTGYTGNPPNDYFLQRPIIRSFHNGRSSVTTFFIISGFVLPLKTLSEMHKYLSSPTGTPGQNNNNNNVLNTLAGSLIRRPLRLYPPIIAITALAGILVRIPRFYVVNKPPRFGTWQEQLNDWYTREFLKTMDLFAAMRIFARTGLNFWPHDYNGALWSMTVEFKGSVTVFVFVLMLAGFGRTKRWAGLGIIFAVGVWLVKMGDFDMGLFFAGLLFAEFHVRRRISSAGGGDGRSWLRMGNGMWHFITIAVLVVGLHFMGYPEHGGEKTWGFRSMTESDVVPYYYWPVERNEGKDVDTTLMQQFWISVGSILFLWAIMCSPPVRPGWWSDLLRLRFGTSSGSTTEGRTAELAAVPENDSETEEEPLLQKPFTTDFAQYMGKISYIFYLCHLGVQNSICLRYLSHAGGPWKKAGDEAAALAKQGPLEESAAALAGAKRAWVLSFMWTLLVNSVALFWVADLMHRLVDVNTVRMTRKVSTWISK</sequence>
<dbReference type="EMBL" id="MU858058">
    <property type="protein sequence ID" value="KAK4217578.1"/>
    <property type="molecule type" value="Genomic_DNA"/>
</dbReference>
<comment type="caution">
    <text evidence="3">The sequence shown here is derived from an EMBL/GenBank/DDBJ whole genome shotgun (WGS) entry which is preliminary data.</text>
</comment>
<gene>
    <name evidence="3" type="ORF">QBC37DRAFT_384229</name>
</gene>
<organism evidence="3 4">
    <name type="scientific">Rhypophila decipiens</name>
    <dbReference type="NCBI Taxonomy" id="261697"/>
    <lineage>
        <taxon>Eukaryota</taxon>
        <taxon>Fungi</taxon>
        <taxon>Dikarya</taxon>
        <taxon>Ascomycota</taxon>
        <taxon>Pezizomycotina</taxon>
        <taxon>Sordariomycetes</taxon>
        <taxon>Sordariomycetidae</taxon>
        <taxon>Sordariales</taxon>
        <taxon>Naviculisporaceae</taxon>
        <taxon>Rhypophila</taxon>
    </lineage>
</organism>
<dbReference type="AlphaFoldDB" id="A0AAN6YE33"/>
<dbReference type="InterPro" id="IPR002656">
    <property type="entry name" value="Acyl_transf_3_dom"/>
</dbReference>
<feature type="transmembrane region" description="Helical" evidence="1">
    <location>
        <begin position="226"/>
        <end position="248"/>
    </location>
</feature>
<keyword evidence="1" id="KW-1133">Transmembrane helix</keyword>
<evidence type="ECO:0000259" key="2">
    <source>
        <dbReference type="Pfam" id="PF01757"/>
    </source>
</evidence>
<feature type="transmembrane region" description="Helical" evidence="1">
    <location>
        <begin position="52"/>
        <end position="74"/>
    </location>
</feature>
<dbReference type="PANTHER" id="PTHR23028:SF134">
    <property type="entry name" value="PUTATIVE (AFU_ORTHOLOGUE AFUA_4G08520)-RELATED"/>
    <property type="match status" value="1"/>
</dbReference>
<keyword evidence="4" id="KW-1185">Reference proteome</keyword>
<feature type="transmembrane region" description="Helical" evidence="1">
    <location>
        <begin position="298"/>
        <end position="320"/>
    </location>
</feature>
<accession>A0AAN6YE33</accession>
<keyword evidence="1" id="KW-0812">Transmembrane</keyword>
<reference evidence="3" key="2">
    <citation type="submission" date="2023-05" db="EMBL/GenBank/DDBJ databases">
        <authorList>
            <consortium name="Lawrence Berkeley National Laboratory"/>
            <person name="Steindorff A."/>
            <person name="Hensen N."/>
            <person name="Bonometti L."/>
            <person name="Westerberg I."/>
            <person name="Brannstrom I.O."/>
            <person name="Guillou S."/>
            <person name="Cros-Aarteil S."/>
            <person name="Calhoun S."/>
            <person name="Haridas S."/>
            <person name="Kuo A."/>
            <person name="Mondo S."/>
            <person name="Pangilinan J."/>
            <person name="Riley R."/>
            <person name="Labutti K."/>
            <person name="Andreopoulos B."/>
            <person name="Lipzen A."/>
            <person name="Chen C."/>
            <person name="Yanf M."/>
            <person name="Daum C."/>
            <person name="Ng V."/>
            <person name="Clum A."/>
            <person name="Ohm R."/>
            <person name="Martin F."/>
            <person name="Silar P."/>
            <person name="Natvig D."/>
            <person name="Lalanne C."/>
            <person name="Gautier V."/>
            <person name="Ament-Velasquez S.L."/>
            <person name="Kruys A."/>
            <person name="Hutchinson M.I."/>
            <person name="Powell A.J."/>
            <person name="Barry K."/>
            <person name="Miller A.N."/>
            <person name="Grigoriev I.V."/>
            <person name="Debuchy R."/>
            <person name="Gladieux P."/>
            <person name="Thoren M.H."/>
            <person name="Johannesson H."/>
        </authorList>
    </citation>
    <scope>NUCLEOTIDE SEQUENCE</scope>
    <source>
        <strain evidence="3">PSN293</strain>
    </source>
</reference>
<evidence type="ECO:0000256" key="1">
    <source>
        <dbReference type="SAM" id="Phobius"/>
    </source>
</evidence>
<name>A0AAN6YE33_9PEZI</name>
<proteinExistence type="predicted"/>
<dbReference type="PANTHER" id="PTHR23028">
    <property type="entry name" value="ACETYLTRANSFERASE"/>
    <property type="match status" value="1"/>
</dbReference>